<accession>A0A024K5I5</accession>
<protein>
    <recommendedName>
        <fullName evidence="2">Transposase</fullName>
    </recommendedName>
</protein>
<dbReference type="HOGENOM" id="CLU_440632_0_0_11"/>
<evidence type="ECO:0000313" key="1">
    <source>
        <dbReference type="EMBL" id="CDO91315.1"/>
    </source>
</evidence>
<proteinExistence type="predicted"/>
<sequence length="620" mass="68634">MTMASDDEPVQPGPVTPEGAITVHTMGVHYRWQIPEVVRQQLRLAHSLREDLVTLQLAYDEDIKAIWSSYPTVAAAEAHVAATEAEAIAANEALKAARSAARGKRVNTAITERLHDARTALKAARHARREAIADVRQDAAQRRRDRGAQLAAEQKALYRTYCQHGDPTLFWATFNSVMDEHKAAVRRIQQQRAQGRPAALRHHRFDGTGTLAVQLQRTAGAPPRTPMLLADPAGRYHNVLHLPWVDPDQWASMTRAEQRHAGRITVRMRCGSLGGQPQWIDLPVQAHRWLPQDADITRAKLTVTRLGADLRARLSITARLPHPTVPRRGDLPTLAIHLGWHAIDEGVVVAHWRSDRPVAIPSELADVIVPIVEGISGRIIAPGSVGTRLERYAEIASARDAALNDIRDRLSTWLADQGPRPHPIRPDEQITAADAARWRSPARFAALALAWRGSDLEIAQPLEAWRRADKLLWQQQAHGRARALGHRTDLWRRVASALVSQCGRLVVDDTNISAVIRNTMEHTRIPADLQRQIDRRRDHAAPGALRSSMVAAATRDGVPVIVVPAAGLSRIHAGCGYENRVESRRRRRKIICAGCGRTYDPDLSATALMLARAAQPPVQP</sequence>
<dbReference type="Proteomes" id="UP000028880">
    <property type="component" value="Unassembled WGS sequence"/>
</dbReference>
<reference evidence="1" key="1">
    <citation type="journal article" date="2014" name="Genome Announc.">
        <title>Draft Genome Sequence of Mycobacterium triplex DSM 44626.</title>
        <authorList>
            <person name="Sassi M."/>
            <person name="Croce O."/>
            <person name="Robert C."/>
            <person name="Raoult D."/>
            <person name="Drancourt M."/>
        </authorList>
    </citation>
    <scope>NUCLEOTIDE SEQUENCE [LARGE SCALE GENOMIC DNA]</scope>
    <source>
        <strain evidence="1">DSM 44626</strain>
    </source>
</reference>
<dbReference type="eggNOG" id="COG0675">
    <property type="taxonomic scope" value="Bacteria"/>
</dbReference>
<organism evidence="1">
    <name type="scientific">Mycobacterium triplex</name>
    <dbReference type="NCBI Taxonomy" id="47839"/>
    <lineage>
        <taxon>Bacteria</taxon>
        <taxon>Bacillati</taxon>
        <taxon>Actinomycetota</taxon>
        <taxon>Actinomycetes</taxon>
        <taxon>Mycobacteriales</taxon>
        <taxon>Mycobacteriaceae</taxon>
        <taxon>Mycobacterium</taxon>
        <taxon>Mycobacterium simiae complex</taxon>
    </lineage>
</organism>
<reference evidence="1" key="2">
    <citation type="submission" date="2014-04" db="EMBL/GenBank/DDBJ databases">
        <authorList>
            <person name="Xu Y.W."/>
            <person name="Yang Q."/>
        </authorList>
    </citation>
    <scope>NUCLEOTIDE SEQUENCE</scope>
    <source>
        <strain evidence="1">DSM 44626</strain>
    </source>
</reference>
<dbReference type="EMBL" id="HG964447">
    <property type="protein sequence ID" value="CDO91315.1"/>
    <property type="molecule type" value="Genomic_DNA"/>
</dbReference>
<gene>
    <name evidence="1" type="ORF">BN973_05722</name>
</gene>
<dbReference type="STRING" id="47839.BN973_05722"/>
<dbReference type="AlphaFoldDB" id="A0A024K5I5"/>
<dbReference type="SMR" id="A0A024K5I5"/>
<name>A0A024K5I5_9MYCO</name>
<evidence type="ECO:0008006" key="2">
    <source>
        <dbReference type="Google" id="ProtNLM"/>
    </source>
</evidence>